<feature type="transmembrane region" description="Helical" evidence="2">
    <location>
        <begin position="39"/>
        <end position="57"/>
    </location>
</feature>
<proteinExistence type="predicted"/>
<feature type="transmembrane region" description="Helical" evidence="2">
    <location>
        <begin position="287"/>
        <end position="305"/>
    </location>
</feature>
<evidence type="ECO:0000313" key="4">
    <source>
        <dbReference type="EMBL" id="PFG32562.1"/>
    </source>
</evidence>
<evidence type="ECO:0000259" key="3">
    <source>
        <dbReference type="Pfam" id="PF14258"/>
    </source>
</evidence>
<feature type="region of interest" description="Disordered" evidence="1">
    <location>
        <begin position="152"/>
        <end position="193"/>
    </location>
</feature>
<dbReference type="EMBL" id="PDJG01000001">
    <property type="protein sequence ID" value="PFG32562.1"/>
    <property type="molecule type" value="Genomic_DNA"/>
</dbReference>
<organism evidence="4 5">
    <name type="scientific">Sanguibacter antarcticus</name>
    <dbReference type="NCBI Taxonomy" id="372484"/>
    <lineage>
        <taxon>Bacteria</taxon>
        <taxon>Bacillati</taxon>
        <taxon>Actinomycetota</taxon>
        <taxon>Actinomycetes</taxon>
        <taxon>Micrococcales</taxon>
        <taxon>Sanguibacteraceae</taxon>
        <taxon>Sanguibacter</taxon>
    </lineage>
</organism>
<dbReference type="Pfam" id="PF14258">
    <property type="entry name" value="DUF4350"/>
    <property type="match status" value="1"/>
</dbReference>
<accession>A0A2A9E2X3</accession>
<reference evidence="4 5" key="1">
    <citation type="submission" date="2017-10" db="EMBL/GenBank/DDBJ databases">
        <title>Sequencing the genomes of 1000 actinobacteria strains.</title>
        <authorList>
            <person name="Klenk H.-P."/>
        </authorList>
    </citation>
    <scope>NUCLEOTIDE SEQUENCE [LARGE SCALE GENOMIC DNA]</scope>
    <source>
        <strain evidence="4 5">DSM 18966</strain>
    </source>
</reference>
<sequence>MTTTAPTSVTTTVGPTTPAAAPRTTAAGALRSRLRSWRWPVAGMLALLLAVLVTSVLTPERSLTRFAPDNPEPTGGQALAQVLMDQGVDVTYTRSVAEAIGAAGPGTTLLVANDYGMADDVARSLLETGATIALVAPGATLLAAATSEVAHAQQSPDATPTTAGCTDPDARAAGTLTSRGGGLEASDASDDASSSAPVLCFTSDAGASHYAVFTSQVLPADESASTGPVVRALDDAGPLTNEQITTDGAATLGLRMLGHEDELVWLIPDRPVAAAEGGGMGDLLPPWAGVLFLQLVVLGIVCALWRGRRLGPLVAEDLPVTVPSSETALGRGRLYRRARAWGHAAAALRAGAAHRMAARLGVPRSAGAPTMIDAVSRATDRPTEQVAGLLYGPPPADDADLARLAIELDQLESEVHRA</sequence>
<keyword evidence="2" id="KW-0472">Membrane</keyword>
<evidence type="ECO:0000256" key="1">
    <source>
        <dbReference type="SAM" id="MobiDB-lite"/>
    </source>
</evidence>
<evidence type="ECO:0000313" key="5">
    <source>
        <dbReference type="Proteomes" id="UP000225548"/>
    </source>
</evidence>
<feature type="compositionally biased region" description="Polar residues" evidence="1">
    <location>
        <begin position="152"/>
        <end position="164"/>
    </location>
</feature>
<dbReference type="AlphaFoldDB" id="A0A2A9E2X3"/>
<dbReference type="RefSeq" id="WP_098453916.1">
    <property type="nucleotide sequence ID" value="NZ_PDJG01000001.1"/>
</dbReference>
<keyword evidence="2" id="KW-0812">Transmembrane</keyword>
<feature type="region of interest" description="Disordered" evidence="1">
    <location>
        <begin position="1"/>
        <end position="24"/>
    </location>
</feature>
<dbReference type="InterPro" id="IPR025646">
    <property type="entry name" value="DUF4350"/>
</dbReference>
<keyword evidence="2" id="KW-1133">Transmembrane helix</keyword>
<dbReference type="Proteomes" id="UP000225548">
    <property type="component" value="Unassembled WGS sequence"/>
</dbReference>
<dbReference type="OrthoDB" id="5241668at2"/>
<name>A0A2A9E2X3_9MICO</name>
<keyword evidence="5" id="KW-1185">Reference proteome</keyword>
<protein>
    <submittedName>
        <fullName evidence="4">Uncharacterized protein DUF4350</fullName>
    </submittedName>
</protein>
<gene>
    <name evidence="4" type="ORF">ATL42_0402</name>
</gene>
<feature type="domain" description="DUF4350" evidence="3">
    <location>
        <begin position="68"/>
        <end position="257"/>
    </location>
</feature>
<comment type="caution">
    <text evidence="4">The sequence shown here is derived from an EMBL/GenBank/DDBJ whole genome shotgun (WGS) entry which is preliminary data.</text>
</comment>
<evidence type="ECO:0000256" key="2">
    <source>
        <dbReference type="SAM" id="Phobius"/>
    </source>
</evidence>